<feature type="region of interest" description="Disordered" evidence="1">
    <location>
        <begin position="372"/>
        <end position="526"/>
    </location>
</feature>
<dbReference type="Proteomes" id="UP001526426">
    <property type="component" value="Unassembled WGS sequence"/>
</dbReference>
<feature type="compositionally biased region" description="Polar residues" evidence="1">
    <location>
        <begin position="446"/>
        <end position="462"/>
    </location>
</feature>
<feature type="compositionally biased region" description="Low complexity" evidence="1">
    <location>
        <begin position="477"/>
        <end position="499"/>
    </location>
</feature>
<feature type="compositionally biased region" description="Low complexity" evidence="1">
    <location>
        <begin position="402"/>
        <end position="435"/>
    </location>
</feature>
<dbReference type="SUPFAM" id="SSF82808">
    <property type="entry name" value="Replication modulator SeqA, C-terminal DNA-binding domain"/>
    <property type="match status" value="1"/>
</dbReference>
<accession>A0ABT3L1R3</accession>
<feature type="compositionally biased region" description="Polar residues" evidence="1">
    <location>
        <begin position="374"/>
        <end position="387"/>
    </location>
</feature>
<organism evidence="2 3">
    <name type="scientific">Spirulina subsalsa FACHB-351</name>
    <dbReference type="NCBI Taxonomy" id="234711"/>
    <lineage>
        <taxon>Bacteria</taxon>
        <taxon>Bacillati</taxon>
        <taxon>Cyanobacteriota</taxon>
        <taxon>Cyanophyceae</taxon>
        <taxon>Spirulinales</taxon>
        <taxon>Spirulinaceae</taxon>
        <taxon>Spirulina</taxon>
    </lineage>
</organism>
<evidence type="ECO:0000313" key="3">
    <source>
        <dbReference type="Proteomes" id="UP001526426"/>
    </source>
</evidence>
<dbReference type="InterPro" id="IPR036835">
    <property type="entry name" value="SeqA_DNA-bd_C_sf"/>
</dbReference>
<evidence type="ECO:0000256" key="1">
    <source>
        <dbReference type="SAM" id="MobiDB-lite"/>
    </source>
</evidence>
<name>A0ABT3L1R3_9CYAN</name>
<gene>
    <name evidence="2" type="ORF">K4A83_03735</name>
</gene>
<sequence length="643" mass="71879">MSHQVIAFLIKSLYDTLEQSKSGKGVVILSVMLPDTFLNIMGLPGGTPERISTFTHKKAIDLKFVNGVSMVELVKLYLNLFYNKKAVIPPHELYPFDEAEITQYAQTNKPTVREALRWCAQHFKVAEDTLPTEAKGRFEFALTRETEDDYSDDLEDNQFIGDVLRFGFKTLIGESLQGETSTGELLKQMTVTGIEDITPKSKNNNWINFKIVVKEEGQEIKIGLMVLQNNHGLSVGAGMNRIIDYETFGFNRGCLVRSHEKKIKENWDSHAHLEFLIQKLGGEWVDLKLEEVKPLIQLYNVYQQRDYYKLEEQDILNFAKEITVKNPLLREVLSNPASNIDSLIQDFIDEVSVEGEQNSDDADLMNNELVFDLPNSSDTSEMVSSAPATPDNPKISSAVDVTTETPTEETQTKVDTTSSKTTKTGKSKTSTAGKGKIAEVSKTVESDQSQSSKPSAKATSGKTKPAEKSPPPAVEQSSNSKPSAKATSTAKTKAASQKAKSIEVEQKAPPAAVEKSPPVTLPPVEDPEKQWFEKSYSGQTIVAFHFNGERYETESWKDFLINVCILIKLNHSKDFYKVQEAVKGRTRYFFTTKPEDLRKAEKISGTNLYVETSLSANDVVKLIKKIVDLFEYPADVIAIETHE</sequence>
<protein>
    <submittedName>
        <fullName evidence="2">Uncharacterized protein</fullName>
    </submittedName>
</protein>
<dbReference type="EMBL" id="JAIHOM010000012">
    <property type="protein sequence ID" value="MCW6035387.1"/>
    <property type="molecule type" value="Genomic_DNA"/>
</dbReference>
<comment type="caution">
    <text evidence="2">The sequence shown here is derived from an EMBL/GenBank/DDBJ whole genome shotgun (WGS) entry which is preliminary data.</text>
</comment>
<keyword evidence="3" id="KW-1185">Reference proteome</keyword>
<dbReference type="RefSeq" id="WP_265263073.1">
    <property type="nucleotide sequence ID" value="NZ_JAIHOM010000012.1"/>
</dbReference>
<feature type="compositionally biased region" description="Basic and acidic residues" evidence="1">
    <location>
        <begin position="436"/>
        <end position="445"/>
    </location>
</feature>
<proteinExistence type="predicted"/>
<dbReference type="Gene3D" id="1.20.1380.10">
    <property type="entry name" value="Replication modulator SeqA, C-terminal DNA-binding domain"/>
    <property type="match status" value="1"/>
</dbReference>
<reference evidence="2 3" key="1">
    <citation type="submission" date="2021-08" db="EMBL/GenBank/DDBJ databases">
        <title>Draft genome sequence of Spirulina subsalsa with high tolerance to salinity and hype-accumulation of phycocyanin.</title>
        <authorList>
            <person name="Pei H."/>
            <person name="Jiang L."/>
        </authorList>
    </citation>
    <scope>NUCLEOTIDE SEQUENCE [LARGE SCALE GENOMIC DNA]</scope>
    <source>
        <strain evidence="2 3">FACHB-351</strain>
    </source>
</reference>
<evidence type="ECO:0000313" key="2">
    <source>
        <dbReference type="EMBL" id="MCW6035387.1"/>
    </source>
</evidence>